<accession>A0A1J8R4J5</accession>
<organism evidence="1 2">
    <name type="scientific">Rhizopogon vesiculosus</name>
    <dbReference type="NCBI Taxonomy" id="180088"/>
    <lineage>
        <taxon>Eukaryota</taxon>
        <taxon>Fungi</taxon>
        <taxon>Dikarya</taxon>
        <taxon>Basidiomycota</taxon>
        <taxon>Agaricomycotina</taxon>
        <taxon>Agaricomycetes</taxon>
        <taxon>Agaricomycetidae</taxon>
        <taxon>Boletales</taxon>
        <taxon>Suillineae</taxon>
        <taxon>Rhizopogonaceae</taxon>
        <taxon>Rhizopogon</taxon>
    </lineage>
</organism>
<keyword evidence="2" id="KW-1185">Reference proteome</keyword>
<name>A0A1J8R4J5_9AGAM</name>
<gene>
    <name evidence="1" type="ORF">AZE42_12670</name>
</gene>
<dbReference type="EMBL" id="LVVM01002438">
    <property type="protein sequence ID" value="OJA16690.1"/>
    <property type="molecule type" value="Genomic_DNA"/>
</dbReference>
<dbReference type="Proteomes" id="UP000183567">
    <property type="component" value="Unassembled WGS sequence"/>
</dbReference>
<comment type="caution">
    <text evidence="1">The sequence shown here is derived from an EMBL/GenBank/DDBJ whole genome shotgun (WGS) entry which is preliminary data.</text>
</comment>
<evidence type="ECO:0000313" key="2">
    <source>
        <dbReference type="Proteomes" id="UP000183567"/>
    </source>
</evidence>
<proteinExistence type="predicted"/>
<sequence length="140" mass="15810">MDNMLPGSNALFNVPQLSEDGSNWITYKERALTALGARGLMRYTDSRAVKPIPFMLNSVGDTVKPDGKATMQPEIEELDKKIDTYHQKNSLVKQQIFSMITDQLLLRVQKLDEASKIWAERFAPSTKARASLYKLTCDVD</sequence>
<dbReference type="OrthoDB" id="3269759at2759"/>
<dbReference type="AlphaFoldDB" id="A0A1J8R4J5"/>
<reference evidence="1 2" key="1">
    <citation type="submission" date="2016-03" db="EMBL/GenBank/DDBJ databases">
        <title>Comparative genomics of the ectomycorrhizal sister species Rhizopogon vinicolor and Rhizopogon vesiculosus (Basidiomycota: Boletales) reveals a divergence of the mating type B locus.</title>
        <authorList>
            <person name="Mujic A.B."/>
            <person name="Kuo A."/>
            <person name="Tritt A."/>
            <person name="Lipzen A."/>
            <person name="Chen C."/>
            <person name="Johnson J."/>
            <person name="Sharma A."/>
            <person name="Barry K."/>
            <person name="Grigoriev I.V."/>
            <person name="Spatafora J.W."/>
        </authorList>
    </citation>
    <scope>NUCLEOTIDE SEQUENCE [LARGE SCALE GENOMIC DNA]</scope>
    <source>
        <strain evidence="1 2">AM-OR11-056</strain>
    </source>
</reference>
<evidence type="ECO:0000313" key="1">
    <source>
        <dbReference type="EMBL" id="OJA16690.1"/>
    </source>
</evidence>
<protein>
    <submittedName>
        <fullName evidence="1">Uncharacterized protein</fullName>
    </submittedName>
</protein>